<accession>A0A023B9B2</accession>
<dbReference type="RefSeq" id="XP_011129771.1">
    <property type="nucleotide sequence ID" value="XM_011131469.1"/>
</dbReference>
<dbReference type="AlphaFoldDB" id="A0A023B9B2"/>
<comment type="caution">
    <text evidence="2">The sequence shown here is derived from an EMBL/GenBank/DDBJ whole genome shotgun (WGS) entry which is preliminary data.</text>
</comment>
<name>A0A023B9B2_GRENI</name>
<keyword evidence="1" id="KW-0472">Membrane</keyword>
<dbReference type="GeneID" id="22911893"/>
<reference evidence="2" key="1">
    <citation type="submission" date="2013-12" db="EMBL/GenBank/DDBJ databases">
        <authorList>
            <person name="Omoto C.K."/>
            <person name="Sibley D."/>
            <person name="Venepally P."/>
            <person name="Hadjithomas M."/>
            <person name="Karamycheva S."/>
            <person name="Brunk B."/>
            <person name="Roos D."/>
            <person name="Caler E."/>
            <person name="Lorenzi H."/>
        </authorList>
    </citation>
    <scope>NUCLEOTIDE SEQUENCE</scope>
</reference>
<evidence type="ECO:0000313" key="3">
    <source>
        <dbReference type="Proteomes" id="UP000019763"/>
    </source>
</evidence>
<keyword evidence="3" id="KW-1185">Reference proteome</keyword>
<dbReference type="VEuPathDB" id="CryptoDB:GNI_051070"/>
<sequence>MEIVRLAIIFNKPPLGLLSTWVGPPTFASVLVAPVTFTNAAREASELGGTGLSTVANLPPTACLEAEAGTRASGCDLSVARASTASFAKGVATVSRSRTPGGGLTTILAASWGAAASVVFPNGGDETNDLEVTNLEVIDLEVTGIDVCVLADGSGEGSGDGSSDEASDVFADTFDKEVRVGLAEVDLAKADLAKAHLAKGGWFANGWDREVDEDEDEIAVGMGAAGLAERGAALGRFKSVDDSEEVGVTGFFIGTLGAVLAVITIVGD</sequence>
<protein>
    <submittedName>
        <fullName evidence="2">Transmembrane protein</fullName>
    </submittedName>
</protein>
<organism evidence="2 3">
    <name type="scientific">Gregarina niphandrodes</name>
    <name type="common">Septate eugregarine</name>
    <dbReference type="NCBI Taxonomy" id="110365"/>
    <lineage>
        <taxon>Eukaryota</taxon>
        <taxon>Sar</taxon>
        <taxon>Alveolata</taxon>
        <taxon>Apicomplexa</taxon>
        <taxon>Conoidasida</taxon>
        <taxon>Gregarinasina</taxon>
        <taxon>Eugregarinorida</taxon>
        <taxon>Gregarinidae</taxon>
        <taxon>Gregarina</taxon>
    </lineage>
</organism>
<evidence type="ECO:0000256" key="1">
    <source>
        <dbReference type="SAM" id="Phobius"/>
    </source>
</evidence>
<dbReference type="Proteomes" id="UP000019763">
    <property type="component" value="Unassembled WGS sequence"/>
</dbReference>
<keyword evidence="1 2" id="KW-0812">Transmembrane</keyword>
<feature type="transmembrane region" description="Helical" evidence="1">
    <location>
        <begin position="246"/>
        <end position="266"/>
    </location>
</feature>
<dbReference type="EMBL" id="AFNH02000390">
    <property type="protein sequence ID" value="EZG72687.1"/>
    <property type="molecule type" value="Genomic_DNA"/>
</dbReference>
<evidence type="ECO:0000313" key="2">
    <source>
        <dbReference type="EMBL" id="EZG72687.1"/>
    </source>
</evidence>
<keyword evidence="1" id="KW-1133">Transmembrane helix</keyword>
<gene>
    <name evidence="2" type="ORF">GNI_051070</name>
</gene>
<proteinExistence type="predicted"/>